<evidence type="ECO:0000313" key="2">
    <source>
        <dbReference type="Proteomes" id="UP000252731"/>
    </source>
</evidence>
<dbReference type="Proteomes" id="UP000252731">
    <property type="component" value="Unassembled WGS sequence"/>
</dbReference>
<protein>
    <submittedName>
        <fullName evidence="1">Uncharacterized protein</fullName>
    </submittedName>
</protein>
<accession>A0A366JVE1</accession>
<comment type="caution">
    <text evidence="1">The sequence shown here is derived from an EMBL/GenBank/DDBJ whole genome shotgun (WGS) entry which is preliminary data.</text>
</comment>
<keyword evidence="2" id="KW-1185">Reference proteome</keyword>
<sequence>MSVSYIMMYRLFWSADEKMGSNVLPGILSKDIESDFSRIREAGVKMLFENPQPCPPLLRILPGNQIVEFPDF</sequence>
<evidence type="ECO:0000313" key="1">
    <source>
        <dbReference type="EMBL" id="RBP93193.1"/>
    </source>
</evidence>
<gene>
    <name evidence="1" type="ORF">DFO70_106328</name>
</gene>
<proteinExistence type="predicted"/>
<dbReference type="EMBL" id="QNSF01000006">
    <property type="protein sequence ID" value="RBP93193.1"/>
    <property type="molecule type" value="Genomic_DNA"/>
</dbReference>
<organism evidence="1 2">
    <name type="scientific">Cytobacillus firmus</name>
    <name type="common">Bacillus firmus</name>
    <dbReference type="NCBI Taxonomy" id="1399"/>
    <lineage>
        <taxon>Bacteria</taxon>
        <taxon>Bacillati</taxon>
        <taxon>Bacillota</taxon>
        <taxon>Bacilli</taxon>
        <taxon>Bacillales</taxon>
        <taxon>Bacillaceae</taxon>
        <taxon>Cytobacillus</taxon>
    </lineage>
</organism>
<dbReference type="AlphaFoldDB" id="A0A366JVE1"/>
<reference evidence="1 2" key="1">
    <citation type="submission" date="2018-06" db="EMBL/GenBank/DDBJ databases">
        <title>Freshwater and sediment microbial communities from various areas in North America, analyzing microbe dynamics in response to fracking.</title>
        <authorList>
            <person name="Lamendella R."/>
        </authorList>
    </citation>
    <scope>NUCLEOTIDE SEQUENCE [LARGE SCALE GENOMIC DNA]</scope>
    <source>
        <strain evidence="1 2">14_TX</strain>
    </source>
</reference>
<name>A0A366JVE1_CYTFI</name>